<proteinExistence type="predicted"/>
<dbReference type="GO" id="GO:0030488">
    <property type="term" value="P:tRNA methylation"/>
    <property type="evidence" value="ECO:0007669"/>
    <property type="project" value="TreeGrafter"/>
</dbReference>
<keyword evidence="3" id="KW-1185">Reference proteome</keyword>
<dbReference type="PANTHER" id="PTHR14911">
    <property type="entry name" value="THUMP DOMAIN-CONTAINING"/>
    <property type="match status" value="1"/>
</dbReference>
<keyword evidence="2" id="KW-0489">Methyltransferase</keyword>
<dbReference type="EMBL" id="CP063356">
    <property type="protein sequence ID" value="QOY35788.1"/>
    <property type="molecule type" value="Genomic_DNA"/>
</dbReference>
<evidence type="ECO:0000313" key="2">
    <source>
        <dbReference type="EMBL" id="QOY35788.1"/>
    </source>
</evidence>
<dbReference type="Pfam" id="PF01170">
    <property type="entry name" value="UPF0020"/>
    <property type="match status" value="1"/>
</dbReference>
<protein>
    <submittedName>
        <fullName evidence="2">TRM11 family SAM-dependent methyltransferase</fullName>
        <ecNumber evidence="2">2.1.1.-</ecNumber>
    </submittedName>
</protein>
<accession>A0A7S7L7C8</accession>
<evidence type="ECO:0000313" key="3">
    <source>
        <dbReference type="Proteomes" id="UP000180175"/>
    </source>
</evidence>
<dbReference type="AlphaFoldDB" id="A0A7S7L7C8"/>
<dbReference type="CDD" id="cd02440">
    <property type="entry name" value="AdoMet_MTases"/>
    <property type="match status" value="1"/>
</dbReference>
<dbReference type="EC" id="2.1.1.-" evidence="2"/>
<reference evidence="2 3" key="2">
    <citation type="journal article" date="2019" name="Int. J. Syst. Evol. Microbiol.">
        <title>Anaerobacillus isosaccharinicus sp. nov., an alkaliphilic bacterium which degrades isosaccharinic acid.</title>
        <authorList>
            <person name="Bassil N.M."/>
            <person name="Lloyd J.R."/>
        </authorList>
    </citation>
    <scope>NUCLEOTIDE SEQUENCE [LARGE SCALE GENOMIC DNA]</scope>
    <source>
        <strain evidence="2 3">NB2006</strain>
    </source>
</reference>
<dbReference type="GO" id="GO:0016423">
    <property type="term" value="F:tRNA (guanine) methyltransferase activity"/>
    <property type="evidence" value="ECO:0007669"/>
    <property type="project" value="TreeGrafter"/>
</dbReference>
<reference evidence="2 3" key="1">
    <citation type="journal article" date="2017" name="Genome Announc.">
        <title>Draft Genome Sequences of Four Alkaliphilic Bacteria Belonging to the Anaerobacillus Genus.</title>
        <authorList>
            <person name="Bassil N.M."/>
            <person name="Lloyd J.R."/>
        </authorList>
    </citation>
    <scope>NUCLEOTIDE SEQUENCE [LARGE SCALE GENOMIC DNA]</scope>
    <source>
        <strain evidence="2 3">NB2006</strain>
    </source>
</reference>
<dbReference type="InterPro" id="IPR029063">
    <property type="entry name" value="SAM-dependent_MTases_sf"/>
</dbReference>
<dbReference type="InterPro" id="IPR000241">
    <property type="entry name" value="RlmKL-like_Mtase"/>
</dbReference>
<dbReference type="KEGG" id="aia:AWH56_024550"/>
<feature type="domain" description="Ribosomal RNA large subunit methyltransferase K/L-like methyltransferase" evidence="1">
    <location>
        <begin position="159"/>
        <end position="258"/>
    </location>
</feature>
<sequence>MILVEDNQKPINYIYTYSYHEDEFSLCQLEMRSLFGFDTKSSKLESPIQIDPSRSPFIKERIGVLFEADSLDELERQVANLPIIKQTFKVLFILISDQPKKQKVVIEERRAIERKIGVQLKGEVDLREPERLFAITKVNERWIFGDLIISEAIWLKHQKKPHNYSTALSTRVARAVVNIAVPFPKGIKVIDPCCGIGTVLIEALSMGIDIIGSDLNPLILSGTRENIAYFGFSTIVTKGDIRNVTDHFDVAIIDMPYNLCSVLAPEEQLEMLRSARKFAKRVVVVTVEAIDHLIGATGFKIIDRCVAKKSMFSREVIVCE</sequence>
<dbReference type="Gene3D" id="3.40.50.150">
    <property type="entry name" value="Vaccinia Virus protein VP39"/>
    <property type="match status" value="1"/>
</dbReference>
<dbReference type="SUPFAM" id="SSF53335">
    <property type="entry name" value="S-adenosyl-L-methionine-dependent methyltransferases"/>
    <property type="match status" value="1"/>
</dbReference>
<dbReference type="RefSeq" id="WP_182080702.1">
    <property type="nucleotide sequence ID" value="NZ_CP063356.2"/>
</dbReference>
<dbReference type="Proteomes" id="UP000180175">
    <property type="component" value="Chromosome"/>
</dbReference>
<gene>
    <name evidence="2" type="ORF">AWH56_024550</name>
</gene>
<evidence type="ECO:0000259" key="1">
    <source>
        <dbReference type="Pfam" id="PF01170"/>
    </source>
</evidence>
<name>A0A7S7L7C8_9BACI</name>
<dbReference type="PANTHER" id="PTHR14911:SF13">
    <property type="entry name" value="TRNA (GUANINE(6)-N2)-METHYLTRANSFERASE THUMP3"/>
    <property type="match status" value="1"/>
</dbReference>
<keyword evidence="2" id="KW-0808">Transferase</keyword>
<organism evidence="2 3">
    <name type="scientific">Anaerobacillus isosaccharinicus</name>
    <dbReference type="NCBI Taxonomy" id="1532552"/>
    <lineage>
        <taxon>Bacteria</taxon>
        <taxon>Bacillati</taxon>
        <taxon>Bacillota</taxon>
        <taxon>Bacilli</taxon>
        <taxon>Bacillales</taxon>
        <taxon>Bacillaceae</taxon>
        <taxon>Anaerobacillus</taxon>
    </lineage>
</organism>